<evidence type="ECO:0000313" key="2">
    <source>
        <dbReference type="EMBL" id="GAA3714911.1"/>
    </source>
</evidence>
<dbReference type="InterPro" id="IPR011050">
    <property type="entry name" value="Pectin_lyase_fold/virulence"/>
</dbReference>
<reference evidence="3" key="1">
    <citation type="journal article" date="2019" name="Int. J. Syst. Evol. Microbiol.">
        <title>The Global Catalogue of Microorganisms (GCM) 10K type strain sequencing project: providing services to taxonomists for standard genome sequencing and annotation.</title>
        <authorList>
            <consortium name="The Broad Institute Genomics Platform"/>
            <consortium name="The Broad Institute Genome Sequencing Center for Infectious Disease"/>
            <person name="Wu L."/>
            <person name="Ma J."/>
        </authorList>
    </citation>
    <scope>NUCLEOTIDE SEQUENCE [LARGE SCALE GENOMIC DNA]</scope>
    <source>
        <strain evidence="3">JCM 16904</strain>
    </source>
</reference>
<organism evidence="2 3">
    <name type="scientific">Nonomuraea antimicrobica</name>
    <dbReference type="NCBI Taxonomy" id="561173"/>
    <lineage>
        <taxon>Bacteria</taxon>
        <taxon>Bacillati</taxon>
        <taxon>Actinomycetota</taxon>
        <taxon>Actinomycetes</taxon>
        <taxon>Streptosporangiales</taxon>
        <taxon>Streptosporangiaceae</taxon>
        <taxon>Nonomuraea</taxon>
    </lineage>
</organism>
<sequence>MSVLSDPSRRAFVAPAASVAAIDEASRRGIANKLGDILGGARDFPYGDGGGVVLVPEGVYRLSAVVNVRDSVRVIGFGRRRPRFVLGANTPPSSACSRTWTSTSATAVRASTTTPT</sequence>
<keyword evidence="3" id="KW-1185">Reference proteome</keyword>
<evidence type="ECO:0000256" key="1">
    <source>
        <dbReference type="SAM" id="MobiDB-lite"/>
    </source>
</evidence>
<protein>
    <recommendedName>
        <fullName evidence="4">Pectate lyase superfamily protein</fullName>
    </recommendedName>
</protein>
<dbReference type="Proteomes" id="UP001500902">
    <property type="component" value="Unassembled WGS sequence"/>
</dbReference>
<dbReference type="InterPro" id="IPR012334">
    <property type="entry name" value="Pectin_lyas_fold"/>
</dbReference>
<gene>
    <name evidence="2" type="ORF">GCM10022224_095710</name>
</gene>
<comment type="caution">
    <text evidence="2">The sequence shown here is derived from an EMBL/GenBank/DDBJ whole genome shotgun (WGS) entry which is preliminary data.</text>
</comment>
<dbReference type="SUPFAM" id="SSF51126">
    <property type="entry name" value="Pectin lyase-like"/>
    <property type="match status" value="1"/>
</dbReference>
<name>A0ABP7E6B2_9ACTN</name>
<feature type="region of interest" description="Disordered" evidence="1">
    <location>
        <begin position="95"/>
        <end position="116"/>
    </location>
</feature>
<dbReference type="Gene3D" id="2.160.20.10">
    <property type="entry name" value="Single-stranded right-handed beta-helix, Pectin lyase-like"/>
    <property type="match status" value="1"/>
</dbReference>
<proteinExistence type="predicted"/>
<accession>A0ABP7E6B2</accession>
<dbReference type="EMBL" id="BAAAZP010000226">
    <property type="protein sequence ID" value="GAA3714911.1"/>
    <property type="molecule type" value="Genomic_DNA"/>
</dbReference>
<evidence type="ECO:0000313" key="3">
    <source>
        <dbReference type="Proteomes" id="UP001500902"/>
    </source>
</evidence>
<evidence type="ECO:0008006" key="4">
    <source>
        <dbReference type="Google" id="ProtNLM"/>
    </source>
</evidence>